<keyword evidence="1" id="KW-0479">Metal-binding</keyword>
<feature type="region of interest" description="Disordered" evidence="2">
    <location>
        <begin position="24"/>
        <end position="49"/>
    </location>
</feature>
<comment type="caution">
    <text evidence="4">The sequence shown here is derived from an EMBL/GenBank/DDBJ whole genome shotgun (WGS) entry which is preliminary data.</text>
</comment>
<dbReference type="Proteomes" id="UP001627154">
    <property type="component" value="Unassembled WGS sequence"/>
</dbReference>
<dbReference type="InterPro" id="IPR013087">
    <property type="entry name" value="Znf_C2H2_type"/>
</dbReference>
<organism evidence="4 5">
    <name type="scientific">Trichogramma kaykai</name>
    <dbReference type="NCBI Taxonomy" id="54128"/>
    <lineage>
        <taxon>Eukaryota</taxon>
        <taxon>Metazoa</taxon>
        <taxon>Ecdysozoa</taxon>
        <taxon>Arthropoda</taxon>
        <taxon>Hexapoda</taxon>
        <taxon>Insecta</taxon>
        <taxon>Pterygota</taxon>
        <taxon>Neoptera</taxon>
        <taxon>Endopterygota</taxon>
        <taxon>Hymenoptera</taxon>
        <taxon>Apocrita</taxon>
        <taxon>Proctotrupomorpha</taxon>
        <taxon>Chalcidoidea</taxon>
        <taxon>Trichogrammatidae</taxon>
        <taxon>Trichogramma</taxon>
    </lineage>
</organism>
<sequence>MVKKEILKGSSDLFLISSSKLLNTSATSSTPGTPASQSPASASGAAEPQQHHKCKHCGATYQVRSMLERHLARTCKRVPRSEIYQCNFCAYQSTYKANIERHVRNLHDTMQADYKCELCDFKSKYLYCVRRHMKTFHPQ</sequence>
<dbReference type="PROSITE" id="PS50157">
    <property type="entry name" value="ZINC_FINGER_C2H2_2"/>
    <property type="match status" value="1"/>
</dbReference>
<accession>A0ABD2WTG4</accession>
<evidence type="ECO:0000313" key="5">
    <source>
        <dbReference type="Proteomes" id="UP001627154"/>
    </source>
</evidence>
<dbReference type="Pfam" id="PF00096">
    <property type="entry name" value="zf-C2H2"/>
    <property type="match status" value="1"/>
</dbReference>
<proteinExistence type="predicted"/>
<protein>
    <recommendedName>
        <fullName evidence="3">C2H2-type domain-containing protein</fullName>
    </recommendedName>
</protein>
<name>A0ABD2WTG4_9HYME</name>
<dbReference type="SMART" id="SM00355">
    <property type="entry name" value="ZnF_C2H2"/>
    <property type="match status" value="3"/>
</dbReference>
<dbReference type="EMBL" id="JBJJXI010000072">
    <property type="protein sequence ID" value="KAL3396351.1"/>
    <property type="molecule type" value="Genomic_DNA"/>
</dbReference>
<keyword evidence="1" id="KW-0862">Zinc</keyword>
<evidence type="ECO:0000256" key="1">
    <source>
        <dbReference type="PROSITE-ProRule" id="PRU00042"/>
    </source>
</evidence>
<gene>
    <name evidence="4" type="ORF">TKK_009761</name>
</gene>
<dbReference type="GO" id="GO:0008270">
    <property type="term" value="F:zinc ion binding"/>
    <property type="evidence" value="ECO:0007669"/>
    <property type="project" value="UniProtKB-KW"/>
</dbReference>
<keyword evidence="5" id="KW-1185">Reference proteome</keyword>
<dbReference type="Gene3D" id="3.30.160.60">
    <property type="entry name" value="Classic Zinc Finger"/>
    <property type="match status" value="1"/>
</dbReference>
<feature type="compositionally biased region" description="Low complexity" evidence="2">
    <location>
        <begin position="24"/>
        <end position="48"/>
    </location>
</feature>
<reference evidence="4 5" key="1">
    <citation type="journal article" date="2024" name="bioRxiv">
        <title>A reference genome for Trichogramma kaykai: A tiny desert-dwelling parasitoid wasp with competing sex-ratio distorters.</title>
        <authorList>
            <person name="Culotta J."/>
            <person name="Lindsey A.R."/>
        </authorList>
    </citation>
    <scope>NUCLEOTIDE SEQUENCE [LARGE SCALE GENOMIC DNA]</scope>
    <source>
        <strain evidence="4 5">KSX58</strain>
    </source>
</reference>
<evidence type="ECO:0000259" key="3">
    <source>
        <dbReference type="PROSITE" id="PS50157"/>
    </source>
</evidence>
<evidence type="ECO:0000313" key="4">
    <source>
        <dbReference type="EMBL" id="KAL3396351.1"/>
    </source>
</evidence>
<dbReference type="AlphaFoldDB" id="A0ABD2WTG4"/>
<feature type="domain" description="C2H2-type" evidence="3">
    <location>
        <begin position="84"/>
        <end position="112"/>
    </location>
</feature>
<dbReference type="SUPFAM" id="SSF57667">
    <property type="entry name" value="beta-beta-alpha zinc fingers"/>
    <property type="match status" value="1"/>
</dbReference>
<evidence type="ECO:0000256" key="2">
    <source>
        <dbReference type="SAM" id="MobiDB-lite"/>
    </source>
</evidence>
<keyword evidence="1" id="KW-0863">Zinc-finger</keyword>
<dbReference type="InterPro" id="IPR036236">
    <property type="entry name" value="Znf_C2H2_sf"/>
</dbReference>